<accession>A0A0Q9YVN6</accession>
<comment type="caution">
    <text evidence="1">The sequence shown here is derived from an EMBL/GenBank/DDBJ whole genome shotgun (WGS) entry which is preliminary data.</text>
</comment>
<dbReference type="AlphaFoldDB" id="A0A0Q9YVN6"/>
<dbReference type="EMBL" id="LKAJ02000001">
    <property type="protein sequence ID" value="MCS5711492.1"/>
    <property type="molecule type" value="Genomic_DNA"/>
</dbReference>
<evidence type="ECO:0000313" key="1">
    <source>
        <dbReference type="EMBL" id="KRG21562.1"/>
    </source>
</evidence>
<reference evidence="2" key="3">
    <citation type="submission" date="2021-06" db="EMBL/GenBank/DDBJ databases">
        <title>Genomic Description and Analysis of Intracellular Bacteria, Candidatus Berkiella cookevillensis and Candidatus Berkiella aquae.</title>
        <authorList>
            <person name="Kidane D.T."/>
            <person name="Mehari Y.T."/>
            <person name="Rice F.C."/>
            <person name="Arivett B.A."/>
            <person name="Farone A.L."/>
            <person name="Berk S.G."/>
            <person name="Farone M.B."/>
        </authorList>
    </citation>
    <scope>NUCLEOTIDE SEQUENCE</scope>
    <source>
        <strain evidence="2">HT99</strain>
    </source>
</reference>
<name>A0A0Q9YVN6_9GAMM</name>
<organism evidence="1">
    <name type="scientific">Candidatus Berkiella aquae</name>
    <dbReference type="NCBI Taxonomy" id="295108"/>
    <lineage>
        <taxon>Bacteria</taxon>
        <taxon>Pseudomonadati</taxon>
        <taxon>Pseudomonadota</taxon>
        <taxon>Gammaproteobacteria</taxon>
        <taxon>Candidatus Berkiellales</taxon>
        <taxon>Candidatus Berkiellaceae</taxon>
        <taxon>Candidatus Berkiella</taxon>
    </lineage>
</organism>
<sequence>MNHAKNPIIDIINAIKADEIPEETKAQELQLLFRQAKDLLLLQVETDLEAFYKKLNKKHRKLLHEITAIIQSNDNSFQALLHTLESDVECFEKFEQRPDLVLMLNSIINAIDQECESLEKQFNLDMTKIATTFGNQDIIGA</sequence>
<dbReference type="EMBL" id="LKAJ01000004">
    <property type="protein sequence ID" value="KRG21562.1"/>
    <property type="molecule type" value="Genomic_DNA"/>
</dbReference>
<gene>
    <name evidence="2" type="ORF">HT99x_008595</name>
    <name evidence="1" type="ORF">HT99x_01315</name>
</gene>
<dbReference type="STRING" id="295108.HT99x_01315"/>
<reference evidence="2" key="2">
    <citation type="journal article" date="2016" name="Genome Announc.">
        <title>Draft Genome Sequences of Two Novel Amoeba-Resistant Intranuclear Bacteria, 'Candidatus Berkiella cookevillensis' and 'Candidatus Berkiella aquae'.</title>
        <authorList>
            <person name="Mehari Y.T."/>
            <person name="Arivett B.A."/>
            <person name="Farone A.L."/>
            <person name="Gunderson J.H."/>
            <person name="Farone M.B."/>
        </authorList>
    </citation>
    <scope>NUCLEOTIDE SEQUENCE</scope>
    <source>
        <strain evidence="2">HT99</strain>
    </source>
</reference>
<protein>
    <submittedName>
        <fullName evidence="1">Uncharacterized protein</fullName>
    </submittedName>
</protein>
<keyword evidence="3" id="KW-1185">Reference proteome</keyword>
<dbReference type="RefSeq" id="WP_075065944.1">
    <property type="nucleotide sequence ID" value="NZ_LKAJ02000001.1"/>
</dbReference>
<evidence type="ECO:0000313" key="2">
    <source>
        <dbReference type="EMBL" id="MCS5711492.1"/>
    </source>
</evidence>
<dbReference type="Proteomes" id="UP000051497">
    <property type="component" value="Unassembled WGS sequence"/>
</dbReference>
<evidence type="ECO:0000313" key="3">
    <source>
        <dbReference type="Proteomes" id="UP000051497"/>
    </source>
</evidence>
<reference evidence="1" key="1">
    <citation type="submission" date="2015-09" db="EMBL/GenBank/DDBJ databases">
        <title>Draft Genome Sequences of Two Novel Amoeba-resistant Intranuclear Bacteria, Candidatus Berkiella cookevillensis and Candidatus Berkiella aquae.</title>
        <authorList>
            <person name="Mehari Y.T."/>
            <person name="Arivett B.A."/>
            <person name="Farone A.L."/>
            <person name="Gunderson J.H."/>
            <person name="Farone M.B."/>
        </authorList>
    </citation>
    <scope>NUCLEOTIDE SEQUENCE [LARGE SCALE GENOMIC DNA]</scope>
    <source>
        <strain evidence="1">HT99</strain>
    </source>
</reference>
<proteinExistence type="predicted"/>